<comment type="caution">
    <text evidence="2">The sequence shown here is derived from an EMBL/GenBank/DDBJ whole genome shotgun (WGS) entry which is preliminary data.</text>
</comment>
<proteinExistence type="predicted"/>
<dbReference type="Proteomes" id="UP000235392">
    <property type="component" value="Unassembled WGS sequence"/>
</dbReference>
<dbReference type="InterPro" id="IPR003165">
    <property type="entry name" value="Piwi"/>
</dbReference>
<dbReference type="SUPFAM" id="SSF101690">
    <property type="entry name" value="PAZ domain"/>
    <property type="match status" value="1"/>
</dbReference>
<dbReference type="InterPro" id="IPR036085">
    <property type="entry name" value="PAZ_dom_sf"/>
</dbReference>
<dbReference type="Gene3D" id="3.40.50.2300">
    <property type="match status" value="1"/>
</dbReference>
<name>A0A2N5S7L6_9BASI</name>
<dbReference type="Gene3D" id="3.30.420.10">
    <property type="entry name" value="Ribonuclease H-like superfamily/Ribonuclease H"/>
    <property type="match status" value="1"/>
</dbReference>
<dbReference type="InterPro" id="IPR012337">
    <property type="entry name" value="RNaseH-like_sf"/>
</dbReference>
<dbReference type="EMBL" id="PGCI01001020">
    <property type="protein sequence ID" value="PLW09215.1"/>
    <property type="molecule type" value="Genomic_DNA"/>
</dbReference>
<organism evidence="2 3">
    <name type="scientific">Puccinia coronata f. sp. avenae</name>
    <dbReference type="NCBI Taxonomy" id="200324"/>
    <lineage>
        <taxon>Eukaryota</taxon>
        <taxon>Fungi</taxon>
        <taxon>Dikarya</taxon>
        <taxon>Basidiomycota</taxon>
        <taxon>Pucciniomycotina</taxon>
        <taxon>Pucciniomycetes</taxon>
        <taxon>Pucciniales</taxon>
        <taxon>Pucciniaceae</taxon>
        <taxon>Puccinia</taxon>
    </lineage>
</organism>
<protein>
    <recommendedName>
        <fullName evidence="1">Piwi domain-containing protein</fullName>
    </recommendedName>
</protein>
<dbReference type="PROSITE" id="PS50822">
    <property type="entry name" value="PIWI"/>
    <property type="match status" value="1"/>
</dbReference>
<sequence length="446" mass="50510">MYELREDKYHKLHRVLRRFKIDIKQGDSDKGITKSINHLTLTNCQNKIFKTDEGRTLVEVYPMELCSFRKGQRYILKLGGDQQSSALGFQTIKPAVQFEQIMLARQNVKNSDHKKLLDAYGIRIEKQFLAAQAHVLPPPEVVYSANIRIPKEPPQLLLRITDERSSLYNSIKFEGNNFASRHVTTQCMVLKHVKTLKDQYISNLALKINLKIGGLNHCLLGLKAACNNLPTMIVGAYLTHNNLSAKMKPSIAAFVGSLDWTMLKYTPAVGVQPLLEPSDEDGRPQSQEPIQLFRTLLTELLEKWKKNNLVKKFPKKMIIFRDGVSDGEFTQVLESEFKAAKAAVEKLAGAPNQCKITYKVCIKKHCLRMFPNWQCQDQSGNAPAGTVLDHCIGDPFLFDFFAQTQSGLQGTSRPTRYVVLKGESNSLANQLQKIIQLSMPYSHTMQ</sequence>
<evidence type="ECO:0000313" key="3">
    <source>
        <dbReference type="Proteomes" id="UP000235392"/>
    </source>
</evidence>
<accession>A0A2N5S7L6</accession>
<dbReference type="AlphaFoldDB" id="A0A2N5S7L6"/>
<evidence type="ECO:0000313" key="2">
    <source>
        <dbReference type="EMBL" id="PLW09215.1"/>
    </source>
</evidence>
<dbReference type="SUPFAM" id="SSF53098">
    <property type="entry name" value="Ribonuclease H-like"/>
    <property type="match status" value="1"/>
</dbReference>
<dbReference type="InterPro" id="IPR036397">
    <property type="entry name" value="RNaseH_sf"/>
</dbReference>
<dbReference type="GO" id="GO:0003676">
    <property type="term" value="F:nucleic acid binding"/>
    <property type="evidence" value="ECO:0007669"/>
    <property type="project" value="InterPro"/>
</dbReference>
<reference evidence="2 3" key="1">
    <citation type="submission" date="2017-11" db="EMBL/GenBank/DDBJ databases">
        <title>De novo assembly and phasing of dikaryotic genomes from two isolates of Puccinia coronata f. sp. avenae, the causal agent of oat crown rust.</title>
        <authorList>
            <person name="Miller M.E."/>
            <person name="Zhang Y."/>
            <person name="Omidvar V."/>
            <person name="Sperschneider J."/>
            <person name="Schwessinger B."/>
            <person name="Raley C."/>
            <person name="Palmer J.M."/>
            <person name="Garnica D."/>
            <person name="Upadhyaya N."/>
            <person name="Rathjen J."/>
            <person name="Taylor J.M."/>
            <person name="Park R.F."/>
            <person name="Dodds P.N."/>
            <person name="Hirsch C.D."/>
            <person name="Kianian S.F."/>
            <person name="Figueroa M."/>
        </authorList>
    </citation>
    <scope>NUCLEOTIDE SEQUENCE [LARGE SCALE GENOMIC DNA]</scope>
    <source>
        <strain evidence="2">12SD80</strain>
    </source>
</reference>
<gene>
    <name evidence="2" type="ORF">PCASD_18312</name>
</gene>
<dbReference type="Pfam" id="PF02171">
    <property type="entry name" value="Piwi"/>
    <property type="match status" value="1"/>
</dbReference>
<dbReference type="SMART" id="SM00950">
    <property type="entry name" value="Piwi"/>
    <property type="match status" value="1"/>
</dbReference>
<feature type="domain" description="Piwi" evidence="1">
    <location>
        <begin position="183"/>
        <end position="446"/>
    </location>
</feature>
<evidence type="ECO:0000259" key="1">
    <source>
        <dbReference type="PROSITE" id="PS50822"/>
    </source>
</evidence>
<dbReference type="PANTHER" id="PTHR22891">
    <property type="entry name" value="EUKARYOTIC TRANSLATION INITIATION FACTOR 2C"/>
    <property type="match status" value="1"/>
</dbReference>